<dbReference type="Proteomes" id="UP000547674">
    <property type="component" value="Unassembled WGS sequence"/>
</dbReference>
<accession>A0A7Y2E885</accession>
<dbReference type="EMBL" id="JABDJR010000006">
    <property type="protein sequence ID" value="NNF05175.1"/>
    <property type="molecule type" value="Genomic_DNA"/>
</dbReference>
<name>A0A7Y2E885_UNCEI</name>
<proteinExistence type="predicted"/>
<feature type="non-terminal residue" evidence="1">
    <location>
        <position position="1"/>
    </location>
</feature>
<sequence length="545" mass="62718">QYSYDSRNTGFERWLGATRGETRLGDKLTVGATYAGEFDERGTWKGTDEAPSPLRHHAYGLDASLQLAEQTEIHASYALSDTGSWGQGDNNSALQVGLSSRSVERLRLDGDYQRLERKFDPITNRFLVGQRDKERWNAKAEIDVSSEVVARAENRASRDISEGSDGERLTDMSQVLGATWNKETYPTLDAEFEVRDIYDGPDRSVQNDRRSTGRLTASHGWGRLDWRARYENERYDEKVRVNGEHETIHRLKAEPKLYLGQGLTIGGEGKVETHFDRETDRYDERRSFLKGRAEYQVSKTFSALGAWERRDTHDTDRQGFSLGGGVHRDSDLGYSLGANWKPTHNFETRSRVERQRGRDELLNEDNRRTQSYRQQAFWYISRDFEVSGEFIHTDLEDLRKIGVSGDGDRRIDNEFLADVSYNHKEDLSLTAGAHFHKRDLYTSIVSETWVRRVFLGGNIHLTRRLELTGEGYYAWLEGEPLAYEEEGREIENARLRFLLELAYDFKSHTRFAFGVEGVDYEEDSAPENANDFSATRAYLKLIGRF</sequence>
<organism evidence="1 2">
    <name type="scientific">Eiseniibacteriota bacterium</name>
    <dbReference type="NCBI Taxonomy" id="2212470"/>
    <lineage>
        <taxon>Bacteria</taxon>
        <taxon>Candidatus Eiseniibacteriota</taxon>
    </lineage>
</organism>
<comment type="caution">
    <text evidence="1">The sequence shown here is derived from an EMBL/GenBank/DDBJ whole genome shotgun (WGS) entry which is preliminary data.</text>
</comment>
<gene>
    <name evidence="1" type="ORF">HKN21_00305</name>
</gene>
<evidence type="ECO:0000313" key="1">
    <source>
        <dbReference type="EMBL" id="NNF05175.1"/>
    </source>
</evidence>
<dbReference type="AlphaFoldDB" id="A0A7Y2E885"/>
<reference evidence="1 2" key="1">
    <citation type="submission" date="2020-03" db="EMBL/GenBank/DDBJ databases">
        <title>Metabolic flexibility allows generalist bacteria to become dominant in a frequently disturbed ecosystem.</title>
        <authorList>
            <person name="Chen Y.-J."/>
            <person name="Leung P.M."/>
            <person name="Bay S.K."/>
            <person name="Hugenholtz P."/>
            <person name="Kessler A.J."/>
            <person name="Shelley G."/>
            <person name="Waite D.W."/>
            <person name="Cook P.L."/>
            <person name="Greening C."/>
        </authorList>
    </citation>
    <scope>NUCLEOTIDE SEQUENCE [LARGE SCALE GENOMIC DNA]</scope>
    <source>
        <strain evidence="1">SS_bin_28</strain>
    </source>
</reference>
<dbReference type="SUPFAM" id="SSF56935">
    <property type="entry name" value="Porins"/>
    <property type="match status" value="1"/>
</dbReference>
<evidence type="ECO:0000313" key="2">
    <source>
        <dbReference type="Proteomes" id="UP000547674"/>
    </source>
</evidence>
<protein>
    <submittedName>
        <fullName evidence="1">Uncharacterized protein</fullName>
    </submittedName>
</protein>